<sequence length="241" mass="26449">MEPQFKSSFIPKKDSVISAVGNVGVPYKGSSTGILDKLATVLFVLSLVVWGGLFGYQKYVEADIVTLEQDIASARSLIDEDKVDLFVALGKQVRISKELLNQHISLVPLFEFMEEHTIPSVQYTEFSFSLGERGDIEVVATGRAQDFADVTRQEEVLIEADMLTQLSVNTITVADTVTSGGVTFNTTFTIPRQGLLYTELVKDLIVPVASAEVAETETEAQEASDALDEELEQTLNELESF</sequence>
<reference evidence="2 3" key="1">
    <citation type="submission" date="2017-09" db="EMBL/GenBank/DDBJ databases">
        <title>Depth-based differentiation of microbial function through sediment-hosted aquifers and enrichment of novel symbionts in the deep terrestrial subsurface.</title>
        <authorList>
            <person name="Probst A.J."/>
            <person name="Ladd B."/>
            <person name="Jarett J.K."/>
            <person name="Geller-Mcgrath D.E."/>
            <person name="Sieber C.M."/>
            <person name="Emerson J.B."/>
            <person name="Anantharaman K."/>
            <person name="Thomas B.C."/>
            <person name="Malmstrom R."/>
            <person name="Stieglmeier M."/>
            <person name="Klingl A."/>
            <person name="Woyke T."/>
            <person name="Ryan C.M."/>
            <person name="Banfield J.F."/>
        </authorList>
    </citation>
    <scope>NUCLEOTIDE SEQUENCE [LARGE SCALE GENOMIC DNA]</scope>
    <source>
        <strain evidence="2">CG10_big_fil_rev_8_21_14_0_10_42_12</strain>
    </source>
</reference>
<name>A0A2H0QX69_9BACT</name>
<dbReference type="EMBL" id="PCXL01000006">
    <property type="protein sequence ID" value="PIR38857.1"/>
    <property type="molecule type" value="Genomic_DNA"/>
</dbReference>
<gene>
    <name evidence="2" type="ORF">COV34_00245</name>
</gene>
<evidence type="ECO:0000313" key="3">
    <source>
        <dbReference type="Proteomes" id="UP000231333"/>
    </source>
</evidence>
<protein>
    <submittedName>
        <fullName evidence="2">Uncharacterized protein</fullName>
    </submittedName>
</protein>
<dbReference type="AlphaFoldDB" id="A0A2H0QX69"/>
<comment type="caution">
    <text evidence="2">The sequence shown here is derived from an EMBL/GenBank/DDBJ whole genome shotgun (WGS) entry which is preliminary data.</text>
</comment>
<evidence type="ECO:0000256" key="1">
    <source>
        <dbReference type="SAM" id="MobiDB-lite"/>
    </source>
</evidence>
<feature type="compositionally biased region" description="Acidic residues" evidence="1">
    <location>
        <begin position="217"/>
        <end position="232"/>
    </location>
</feature>
<feature type="region of interest" description="Disordered" evidence="1">
    <location>
        <begin position="217"/>
        <end position="241"/>
    </location>
</feature>
<dbReference type="Proteomes" id="UP000231333">
    <property type="component" value="Unassembled WGS sequence"/>
</dbReference>
<accession>A0A2H0QX69</accession>
<evidence type="ECO:0000313" key="2">
    <source>
        <dbReference type="EMBL" id="PIR38857.1"/>
    </source>
</evidence>
<proteinExistence type="predicted"/>
<organism evidence="2 3">
    <name type="scientific">Candidatus Zambryskibacteria bacterium CG10_big_fil_rev_8_21_14_0_10_42_12</name>
    <dbReference type="NCBI Taxonomy" id="1975115"/>
    <lineage>
        <taxon>Bacteria</taxon>
        <taxon>Candidatus Zambryskiibacteriota</taxon>
    </lineage>
</organism>